<dbReference type="EMBL" id="CP000859">
    <property type="protein sequence ID" value="ABW66632.1"/>
    <property type="molecule type" value="Genomic_DNA"/>
</dbReference>
<reference evidence="5 6" key="1">
    <citation type="submission" date="2007-10" db="EMBL/GenBank/DDBJ databases">
        <title>Complete sequence of Desulfococcus oleovorans Hxd3.</title>
        <authorList>
            <consortium name="US DOE Joint Genome Institute"/>
            <person name="Copeland A."/>
            <person name="Lucas S."/>
            <person name="Lapidus A."/>
            <person name="Barry K."/>
            <person name="Glavina del Rio T."/>
            <person name="Dalin E."/>
            <person name="Tice H."/>
            <person name="Pitluck S."/>
            <person name="Kiss H."/>
            <person name="Brettin T."/>
            <person name="Bruce D."/>
            <person name="Detter J.C."/>
            <person name="Han C."/>
            <person name="Schmutz J."/>
            <person name="Larimer F."/>
            <person name="Land M."/>
            <person name="Hauser L."/>
            <person name="Kyrpides N."/>
            <person name="Kim E."/>
            <person name="Wawrik B."/>
            <person name="Richardson P."/>
        </authorList>
    </citation>
    <scope>NUCLEOTIDE SEQUENCE [LARGE SCALE GENOMIC DNA]</scope>
    <source>
        <strain evidence="6">DSM 6200 / JCM 39069 / Hxd3</strain>
    </source>
</reference>
<gene>
    <name evidence="5" type="ordered locus">Dole_0822</name>
</gene>
<dbReference type="HOGENOM" id="CLU_021095_10_4_7"/>
<dbReference type="InterPro" id="IPR051212">
    <property type="entry name" value="Type-I_RE_S_subunit"/>
</dbReference>
<dbReference type="GO" id="GO:0009307">
    <property type="term" value="P:DNA restriction-modification system"/>
    <property type="evidence" value="ECO:0007669"/>
    <property type="project" value="UniProtKB-KW"/>
</dbReference>
<dbReference type="InterPro" id="IPR000055">
    <property type="entry name" value="Restrct_endonuc_typeI_TRD"/>
</dbReference>
<comment type="similarity">
    <text evidence="1">Belongs to the type-I restriction system S methylase family.</text>
</comment>
<sequence>MKNLITDHLDIWTAAQTPKANSGRGRGSNANGHSLHGIKKLRELILELAVRGKLVPQDPNDEPASELLKKIGQEKARLIKNGKIKKQNPLPKITEDEKPQKIPSGWNVTRLGEVLNVLNGRAYKNHEMLQEGTPLLRVGNLFTSDIWYYSDLALEPEKYIDNGDLIYAWSASFGPFIWQGGKVIYHYHIWKLDLFDESCLYKNFLYHYLAAVTEKIKASGSGIAMIHMTKARMEKLVIMVPPLAEQHRIVTKVDELMALCDRLEQEQSQSIETHQTLVKTLLAALTTAGDAKACAQTWQQIADHFEILFTTEQSIDHLKQTILQLAVMGKLVPQDPNDEPASVLLEKIDKEKARLIKAGKIKNQTPLPKITEDEKPFDLPEGWEWVRFNQLIEPNIPISYGVLVPGPDVENGVPFVRIGDLDLINPPKLPEKSIDKEIDRQYERTRLLGGEILMGVVGSIGKLGVAPDSWRGANIARAICRIAPTRLILKQYLIWLLQTDLMQSGFIGATRTLAQPTLNVGLIRAAATPLPPLAEQHRIVAKVDKLMALCDTLKERLHQAQTIQTQLSDAIVGQALA</sequence>
<evidence type="ECO:0000256" key="1">
    <source>
        <dbReference type="ARBA" id="ARBA00010923"/>
    </source>
</evidence>
<dbReference type="Gene3D" id="3.90.220.20">
    <property type="entry name" value="DNA methylase specificity domains"/>
    <property type="match status" value="2"/>
</dbReference>
<name>A8ZVS3_DESOH</name>
<accession>A8ZVS3</accession>
<dbReference type="RefSeq" id="WP_012174250.1">
    <property type="nucleotide sequence ID" value="NC_009943.1"/>
</dbReference>
<keyword evidence="3" id="KW-0238">DNA-binding</keyword>
<evidence type="ECO:0000313" key="5">
    <source>
        <dbReference type="EMBL" id="ABW66632.1"/>
    </source>
</evidence>
<dbReference type="REBASE" id="16456">
    <property type="entry name" value="S.DolHORF823P"/>
</dbReference>
<keyword evidence="2" id="KW-0680">Restriction system</keyword>
<dbReference type="Pfam" id="PF01420">
    <property type="entry name" value="Methylase_S"/>
    <property type="match status" value="2"/>
</dbReference>
<dbReference type="Proteomes" id="UP000008561">
    <property type="component" value="Chromosome"/>
</dbReference>
<dbReference type="eggNOG" id="COG0732">
    <property type="taxonomic scope" value="Bacteria"/>
</dbReference>
<dbReference type="GO" id="GO:0003677">
    <property type="term" value="F:DNA binding"/>
    <property type="evidence" value="ECO:0007669"/>
    <property type="project" value="UniProtKB-KW"/>
</dbReference>
<proteinExistence type="inferred from homology"/>
<evidence type="ECO:0000256" key="2">
    <source>
        <dbReference type="ARBA" id="ARBA00022747"/>
    </source>
</evidence>
<dbReference type="CDD" id="cd17256">
    <property type="entry name" value="RMtype1_S_EcoJA65PI-TRD1-CR1_like"/>
    <property type="match status" value="1"/>
</dbReference>
<evidence type="ECO:0000259" key="4">
    <source>
        <dbReference type="Pfam" id="PF01420"/>
    </source>
</evidence>
<dbReference type="STRING" id="96561.Dole_0822"/>
<organism evidence="5 6">
    <name type="scientific">Desulfosudis oleivorans (strain DSM 6200 / JCM 39069 / Hxd3)</name>
    <name type="common">Desulfococcus oleovorans</name>
    <dbReference type="NCBI Taxonomy" id="96561"/>
    <lineage>
        <taxon>Bacteria</taxon>
        <taxon>Pseudomonadati</taxon>
        <taxon>Thermodesulfobacteriota</taxon>
        <taxon>Desulfobacteria</taxon>
        <taxon>Desulfobacterales</taxon>
        <taxon>Desulfosudaceae</taxon>
        <taxon>Desulfosudis</taxon>
    </lineage>
</organism>
<dbReference type="PANTHER" id="PTHR43140:SF1">
    <property type="entry name" value="TYPE I RESTRICTION ENZYME ECOKI SPECIFICITY SUBUNIT"/>
    <property type="match status" value="1"/>
</dbReference>
<dbReference type="InterPro" id="IPR044946">
    <property type="entry name" value="Restrct_endonuc_typeI_TRD_sf"/>
</dbReference>
<evidence type="ECO:0000313" key="6">
    <source>
        <dbReference type="Proteomes" id="UP000008561"/>
    </source>
</evidence>
<dbReference type="AlphaFoldDB" id="A8ZVS3"/>
<dbReference type="KEGG" id="dol:Dole_0822"/>
<dbReference type="OrthoDB" id="5363772at2"/>
<protein>
    <submittedName>
        <fullName evidence="5">Restriction modification system DNA specificity domain</fullName>
    </submittedName>
</protein>
<dbReference type="PANTHER" id="PTHR43140">
    <property type="entry name" value="TYPE-1 RESTRICTION ENZYME ECOKI SPECIFICITY PROTEIN"/>
    <property type="match status" value="1"/>
</dbReference>
<evidence type="ECO:0000256" key="3">
    <source>
        <dbReference type="ARBA" id="ARBA00023125"/>
    </source>
</evidence>
<feature type="domain" description="Type I restriction modification DNA specificity" evidence="4">
    <location>
        <begin position="411"/>
        <end position="558"/>
    </location>
</feature>
<feature type="domain" description="Type I restriction modification DNA specificity" evidence="4">
    <location>
        <begin position="103"/>
        <end position="272"/>
    </location>
</feature>
<dbReference type="CDD" id="cd17254">
    <property type="entry name" value="RMtype1_S_FclI-TRD1-CR1_like"/>
    <property type="match status" value="1"/>
</dbReference>
<dbReference type="SUPFAM" id="SSF116734">
    <property type="entry name" value="DNA methylase specificity domain"/>
    <property type="match status" value="2"/>
</dbReference>
<keyword evidence="6" id="KW-1185">Reference proteome</keyword>